<dbReference type="PANTHER" id="PTHR11645:SF0">
    <property type="entry name" value="PYRROLINE-5-CARBOXYLATE REDUCTASE 3"/>
    <property type="match status" value="1"/>
</dbReference>
<dbReference type="Pfam" id="PF14748">
    <property type="entry name" value="P5CR_dimer"/>
    <property type="match status" value="1"/>
</dbReference>
<accession>A0ABD0T282</accession>
<evidence type="ECO:0000256" key="1">
    <source>
        <dbReference type="ARBA" id="ARBA00005205"/>
    </source>
</evidence>
<dbReference type="PANTHER" id="PTHR11645">
    <property type="entry name" value="PYRROLINE-5-CARBOXYLATE REDUCTASE"/>
    <property type="match status" value="1"/>
</dbReference>
<dbReference type="InterPro" id="IPR028939">
    <property type="entry name" value="P5C_Rdtase_cat_N"/>
</dbReference>
<comment type="caution">
    <text evidence="12">The sequence shown here is derived from an EMBL/GenBank/DDBJ whole genome shotgun (WGS) entry which is preliminary data.</text>
</comment>
<feature type="domain" description="Pyrroline-5-carboxylate reductase dimerisation" evidence="11">
    <location>
        <begin position="175"/>
        <end position="279"/>
    </location>
</feature>
<evidence type="ECO:0000259" key="10">
    <source>
        <dbReference type="Pfam" id="PF03807"/>
    </source>
</evidence>
<evidence type="ECO:0000256" key="2">
    <source>
        <dbReference type="ARBA" id="ARBA00005525"/>
    </source>
</evidence>
<dbReference type="GO" id="GO:0008652">
    <property type="term" value="P:amino acid biosynthetic process"/>
    <property type="evidence" value="ECO:0007669"/>
    <property type="project" value="UniProtKB-KW"/>
</dbReference>
<dbReference type="Gene3D" id="1.10.3730.10">
    <property type="entry name" value="ProC C-terminal domain-like"/>
    <property type="match status" value="1"/>
</dbReference>
<dbReference type="EC" id="1.5.1.2" evidence="9"/>
<dbReference type="Pfam" id="PF03807">
    <property type="entry name" value="F420_oxidored"/>
    <property type="match status" value="1"/>
</dbReference>
<dbReference type="EMBL" id="JBEDNZ010000011">
    <property type="protein sequence ID" value="KAL0832114.1"/>
    <property type="molecule type" value="Genomic_DNA"/>
</dbReference>
<dbReference type="AlphaFoldDB" id="A0ABD0T282"/>
<evidence type="ECO:0000256" key="9">
    <source>
        <dbReference type="RuleBase" id="RU003903"/>
    </source>
</evidence>
<evidence type="ECO:0000256" key="7">
    <source>
        <dbReference type="ARBA" id="ARBA00049975"/>
    </source>
</evidence>
<dbReference type="GO" id="GO:0004735">
    <property type="term" value="F:pyrroline-5-carboxylate reductase activity"/>
    <property type="evidence" value="ECO:0007669"/>
    <property type="project" value="UniProtKB-EC"/>
</dbReference>
<evidence type="ECO:0000256" key="6">
    <source>
        <dbReference type="ARBA" id="ARBA00038523"/>
    </source>
</evidence>
<evidence type="ECO:0000256" key="5">
    <source>
        <dbReference type="ARBA" id="ARBA00023002"/>
    </source>
</evidence>
<dbReference type="Proteomes" id="UP001549921">
    <property type="component" value="Unassembled WGS sequence"/>
</dbReference>
<dbReference type="InterPro" id="IPR036291">
    <property type="entry name" value="NAD(P)-bd_dom_sf"/>
</dbReference>
<sequence>MSYNLGFIGGGNMSTVIFRGILKNDTHPASKIWVSGPHLENLTHWQEEGANVTHNNEDVFKQCDVVFLGVKPGMLQEALRGVGDTLLRRLHDNPDLLVISMLAGINLDSLRKAFQVLSPQSQEINFIKFARIMPNVPMAVGSGICLYSFNNLGENMRHKLVKLLQSCGTCEEVPENLMDSLGSLTACGPAYIFMVIEALADGAVKQGVPRAMALRCAAQMVKGSASVVLESKKHPAQLKDEVCSPGGSTICGVSVLEEGKLRSTLINALEASTNRTKKLDPKSGNSK</sequence>
<feature type="binding site" evidence="8">
    <location>
        <begin position="8"/>
        <end position="13"/>
    </location>
    <ligand>
        <name>NADP(+)</name>
        <dbReference type="ChEBI" id="CHEBI:58349"/>
    </ligand>
</feature>
<dbReference type="SUPFAM" id="SSF48179">
    <property type="entry name" value="6-phosphogluconate dehydrogenase C-terminal domain-like"/>
    <property type="match status" value="1"/>
</dbReference>
<keyword evidence="5 9" id="KW-0560">Oxidoreductase</keyword>
<organism evidence="12 13">
    <name type="scientific">Loxostege sticticalis</name>
    <name type="common">Beet webworm moth</name>
    <dbReference type="NCBI Taxonomy" id="481309"/>
    <lineage>
        <taxon>Eukaryota</taxon>
        <taxon>Metazoa</taxon>
        <taxon>Ecdysozoa</taxon>
        <taxon>Arthropoda</taxon>
        <taxon>Hexapoda</taxon>
        <taxon>Insecta</taxon>
        <taxon>Pterygota</taxon>
        <taxon>Neoptera</taxon>
        <taxon>Endopterygota</taxon>
        <taxon>Lepidoptera</taxon>
        <taxon>Glossata</taxon>
        <taxon>Ditrysia</taxon>
        <taxon>Pyraloidea</taxon>
        <taxon>Crambidae</taxon>
        <taxon>Pyraustinae</taxon>
        <taxon>Loxostege</taxon>
    </lineage>
</organism>
<dbReference type="HAMAP" id="MF_01925">
    <property type="entry name" value="P5C_reductase"/>
    <property type="match status" value="1"/>
</dbReference>
<evidence type="ECO:0000313" key="13">
    <source>
        <dbReference type="Proteomes" id="UP001549921"/>
    </source>
</evidence>
<comment type="pathway">
    <text evidence="1 9">Amino-acid biosynthesis; L-proline biosynthesis; L-proline from L-glutamate 5-semialdehyde: step 1/1.</text>
</comment>
<comment type="catalytic activity">
    <reaction evidence="9">
        <text>L-proline + NADP(+) = (S)-1-pyrroline-5-carboxylate + NADPH + 2 H(+)</text>
        <dbReference type="Rhea" id="RHEA:14109"/>
        <dbReference type="ChEBI" id="CHEBI:15378"/>
        <dbReference type="ChEBI" id="CHEBI:17388"/>
        <dbReference type="ChEBI" id="CHEBI:57783"/>
        <dbReference type="ChEBI" id="CHEBI:58349"/>
        <dbReference type="ChEBI" id="CHEBI:60039"/>
        <dbReference type="EC" id="1.5.1.2"/>
    </reaction>
</comment>
<dbReference type="FunFam" id="1.10.3730.10:FF:000001">
    <property type="entry name" value="Pyrroline-5-carboxylate reductase"/>
    <property type="match status" value="1"/>
</dbReference>
<keyword evidence="9" id="KW-0028">Amino-acid biosynthesis</keyword>
<keyword evidence="3 9" id="KW-0641">Proline biosynthesis</keyword>
<dbReference type="SUPFAM" id="SSF51735">
    <property type="entry name" value="NAD(P)-binding Rossmann-fold domains"/>
    <property type="match status" value="1"/>
</dbReference>
<evidence type="ECO:0000256" key="4">
    <source>
        <dbReference type="ARBA" id="ARBA00022857"/>
    </source>
</evidence>
<evidence type="ECO:0000256" key="8">
    <source>
        <dbReference type="PIRSR" id="PIRSR000193-1"/>
    </source>
</evidence>
<dbReference type="InterPro" id="IPR053790">
    <property type="entry name" value="P5CR-like_CS"/>
</dbReference>
<dbReference type="PIRSF" id="PIRSF000193">
    <property type="entry name" value="Pyrrol-5-carb_rd"/>
    <property type="match status" value="1"/>
</dbReference>
<gene>
    <name evidence="12" type="ORF">ABMA28_001586</name>
</gene>
<protein>
    <recommendedName>
        <fullName evidence="9">Pyrroline-5-carboxylate reductase</fullName>
        <ecNumber evidence="9">1.5.1.2</ecNumber>
    </recommendedName>
</protein>
<name>A0ABD0T282_LOXSC</name>
<dbReference type="PROSITE" id="PS00521">
    <property type="entry name" value="P5CR"/>
    <property type="match status" value="1"/>
</dbReference>
<comment type="function">
    <text evidence="7">Oxidoreductase that catalyzes the last step in proline biosynthesis, which corresponds to the reduction of pyrroline-5-carboxylate (P5C) to L-proline using NAD(P)H. Proline is synthesized from either glutamate or ornithine; both are converted to P5C, and then to proline via pyrroline-5-carboxylate reductases (PYCRs). PYCR3 is exclusively linked to the biosynthesis of proline from ornithine.</text>
</comment>
<evidence type="ECO:0000313" key="12">
    <source>
        <dbReference type="EMBL" id="KAL0832114.1"/>
    </source>
</evidence>
<evidence type="ECO:0000256" key="3">
    <source>
        <dbReference type="ARBA" id="ARBA00022650"/>
    </source>
</evidence>
<dbReference type="InterPro" id="IPR029036">
    <property type="entry name" value="P5CR_dimer"/>
</dbReference>
<keyword evidence="4 8" id="KW-0521">NADP</keyword>
<comment type="subunit">
    <text evidence="6">Homodecamer; composed of 5 homodimers.</text>
</comment>
<proteinExistence type="inferred from homology"/>
<comment type="similarity">
    <text evidence="2 9">Belongs to the pyrroline-5-carboxylate reductase family.</text>
</comment>
<dbReference type="InterPro" id="IPR000304">
    <property type="entry name" value="Pyrroline-COOH_reductase"/>
</dbReference>
<reference evidence="12 13" key="1">
    <citation type="submission" date="2024-06" db="EMBL/GenBank/DDBJ databases">
        <title>A chromosome-level genome assembly of beet webworm, Loxostege sticticalis.</title>
        <authorList>
            <person name="Zhang Y."/>
        </authorList>
    </citation>
    <scope>NUCLEOTIDE SEQUENCE [LARGE SCALE GENOMIC DNA]</scope>
    <source>
        <strain evidence="12">AQ028</strain>
        <tissue evidence="12">Male pupae</tissue>
    </source>
</reference>
<dbReference type="Gene3D" id="3.40.50.720">
    <property type="entry name" value="NAD(P)-binding Rossmann-like Domain"/>
    <property type="match status" value="1"/>
</dbReference>
<dbReference type="NCBIfam" id="TIGR00112">
    <property type="entry name" value="proC"/>
    <property type="match status" value="1"/>
</dbReference>
<feature type="domain" description="Pyrroline-5-carboxylate reductase catalytic N-terminal" evidence="10">
    <location>
        <begin position="5"/>
        <end position="103"/>
    </location>
</feature>
<feature type="binding site" evidence="8">
    <location>
        <position position="56"/>
    </location>
    <ligand>
        <name>NADPH</name>
        <dbReference type="ChEBI" id="CHEBI:57783"/>
    </ligand>
</feature>
<evidence type="ECO:0000259" key="11">
    <source>
        <dbReference type="Pfam" id="PF14748"/>
    </source>
</evidence>
<dbReference type="InterPro" id="IPR008927">
    <property type="entry name" value="6-PGluconate_DH-like_C_sf"/>
</dbReference>